<evidence type="ECO:0000313" key="12">
    <source>
        <dbReference type="EMBL" id="RZF62608.1"/>
    </source>
</evidence>
<protein>
    <submittedName>
        <fullName evidence="12">MFS transporter</fullName>
    </submittedName>
</protein>
<dbReference type="Proteomes" id="UP000292855">
    <property type="component" value="Unassembled WGS sequence"/>
</dbReference>
<dbReference type="OrthoDB" id="9783823at2"/>
<feature type="transmembrane region" description="Helical" evidence="10">
    <location>
        <begin position="376"/>
        <end position="399"/>
    </location>
</feature>
<evidence type="ECO:0000256" key="1">
    <source>
        <dbReference type="ARBA" id="ARBA00004651"/>
    </source>
</evidence>
<feature type="transmembrane region" description="Helical" evidence="10">
    <location>
        <begin position="405"/>
        <end position="426"/>
    </location>
</feature>
<dbReference type="SUPFAM" id="SSF103473">
    <property type="entry name" value="MFS general substrate transporter"/>
    <property type="match status" value="1"/>
</dbReference>
<organism evidence="12 13">
    <name type="scientific">Sphingobacterium corticibacterium</name>
    <dbReference type="NCBI Taxonomy" id="2484746"/>
    <lineage>
        <taxon>Bacteria</taxon>
        <taxon>Pseudomonadati</taxon>
        <taxon>Bacteroidota</taxon>
        <taxon>Sphingobacteriia</taxon>
        <taxon>Sphingobacteriales</taxon>
        <taxon>Sphingobacteriaceae</taxon>
        <taxon>Sphingobacterium</taxon>
    </lineage>
</organism>
<reference evidence="12 13" key="1">
    <citation type="submission" date="2019-02" db="EMBL/GenBank/DDBJ databases">
        <authorList>
            <person name="Li Y."/>
        </authorList>
    </citation>
    <scope>NUCLEOTIDE SEQUENCE [LARGE SCALE GENOMIC DNA]</scope>
    <source>
        <strain evidence="12 13">30C10-4-7</strain>
    </source>
</reference>
<gene>
    <name evidence="12" type="ORF">EWE74_07390</name>
</gene>
<keyword evidence="13" id="KW-1185">Reference proteome</keyword>
<evidence type="ECO:0000259" key="11">
    <source>
        <dbReference type="PROSITE" id="PS50850"/>
    </source>
</evidence>
<accession>A0A4V2DCT5</accession>
<feature type="domain" description="Major facilitator superfamily (MFS) profile" evidence="11">
    <location>
        <begin position="11"/>
        <end position="430"/>
    </location>
</feature>
<dbReference type="InterPro" id="IPR050820">
    <property type="entry name" value="MFS_Sugar_Transporter"/>
</dbReference>
<feature type="transmembrane region" description="Helical" evidence="10">
    <location>
        <begin position="162"/>
        <end position="185"/>
    </location>
</feature>
<feature type="transmembrane region" description="Helical" evidence="10">
    <location>
        <begin position="102"/>
        <end position="124"/>
    </location>
</feature>
<dbReference type="GO" id="GO:0022857">
    <property type="term" value="F:transmembrane transporter activity"/>
    <property type="evidence" value="ECO:0007669"/>
    <property type="project" value="InterPro"/>
</dbReference>
<keyword evidence="6 10" id="KW-0812">Transmembrane</keyword>
<keyword evidence="4" id="KW-1003">Cell membrane</keyword>
<dbReference type="PANTHER" id="PTHR48023">
    <property type="entry name" value="D-XYLOSE-PROTON SYMPORTER-LIKE 2"/>
    <property type="match status" value="1"/>
</dbReference>
<evidence type="ECO:0000256" key="6">
    <source>
        <dbReference type="ARBA" id="ARBA00022692"/>
    </source>
</evidence>
<feature type="transmembrane region" description="Helical" evidence="10">
    <location>
        <begin position="9"/>
        <end position="35"/>
    </location>
</feature>
<dbReference type="Pfam" id="PF00083">
    <property type="entry name" value="Sugar_tr"/>
    <property type="match status" value="1"/>
</dbReference>
<keyword evidence="5" id="KW-0762">Sugar transport</keyword>
<proteinExistence type="inferred from homology"/>
<feature type="transmembrane region" description="Helical" evidence="10">
    <location>
        <begin position="136"/>
        <end position="156"/>
    </location>
</feature>
<dbReference type="EMBL" id="SGIT01000001">
    <property type="protein sequence ID" value="RZF62608.1"/>
    <property type="molecule type" value="Genomic_DNA"/>
</dbReference>
<dbReference type="FunFam" id="1.20.1250.20:FF:000218">
    <property type="entry name" value="facilitated trehalose transporter Tret1"/>
    <property type="match status" value="1"/>
</dbReference>
<evidence type="ECO:0000256" key="5">
    <source>
        <dbReference type="ARBA" id="ARBA00022597"/>
    </source>
</evidence>
<dbReference type="NCBIfam" id="TIGR00879">
    <property type="entry name" value="SP"/>
    <property type="match status" value="1"/>
</dbReference>
<evidence type="ECO:0000256" key="9">
    <source>
        <dbReference type="RuleBase" id="RU003346"/>
    </source>
</evidence>
<dbReference type="AlphaFoldDB" id="A0A4V2DCT5"/>
<dbReference type="InterPro" id="IPR036259">
    <property type="entry name" value="MFS_trans_sf"/>
</dbReference>
<evidence type="ECO:0000256" key="10">
    <source>
        <dbReference type="SAM" id="Phobius"/>
    </source>
</evidence>
<feature type="transmembrane region" description="Helical" evidence="10">
    <location>
        <begin position="47"/>
        <end position="66"/>
    </location>
</feature>
<feature type="transmembrane region" description="Helical" evidence="10">
    <location>
        <begin position="312"/>
        <end position="333"/>
    </location>
</feature>
<comment type="subcellular location">
    <subcellularLocation>
        <location evidence="1">Cell membrane</location>
        <topology evidence="1">Multi-pass membrane protein</topology>
    </subcellularLocation>
</comment>
<dbReference type="Gene3D" id="1.20.1250.20">
    <property type="entry name" value="MFS general substrate transporter like domains"/>
    <property type="match status" value="1"/>
</dbReference>
<dbReference type="PROSITE" id="PS50850">
    <property type="entry name" value="MFS"/>
    <property type="match status" value="1"/>
</dbReference>
<dbReference type="InterPro" id="IPR020846">
    <property type="entry name" value="MFS_dom"/>
</dbReference>
<evidence type="ECO:0000256" key="8">
    <source>
        <dbReference type="ARBA" id="ARBA00023136"/>
    </source>
</evidence>
<dbReference type="PROSITE" id="PS00217">
    <property type="entry name" value="SUGAR_TRANSPORT_2"/>
    <property type="match status" value="1"/>
</dbReference>
<keyword evidence="3 9" id="KW-0813">Transport</keyword>
<dbReference type="GO" id="GO:0005886">
    <property type="term" value="C:plasma membrane"/>
    <property type="evidence" value="ECO:0007669"/>
    <property type="project" value="UniProtKB-SubCell"/>
</dbReference>
<evidence type="ECO:0000256" key="7">
    <source>
        <dbReference type="ARBA" id="ARBA00022989"/>
    </source>
</evidence>
<dbReference type="PANTHER" id="PTHR48023:SF4">
    <property type="entry name" value="D-XYLOSE-PROTON SYMPORTER-LIKE 2"/>
    <property type="match status" value="1"/>
</dbReference>
<evidence type="ECO:0000313" key="13">
    <source>
        <dbReference type="Proteomes" id="UP000292855"/>
    </source>
</evidence>
<evidence type="ECO:0000256" key="4">
    <source>
        <dbReference type="ARBA" id="ARBA00022475"/>
    </source>
</evidence>
<dbReference type="PROSITE" id="PS00216">
    <property type="entry name" value="SUGAR_TRANSPORT_1"/>
    <property type="match status" value="1"/>
</dbReference>
<sequence>MNQSNKRVFLYSLIASLGGLLFGFDIAIFSGAIPFIQPELDLSPAQLGWVASSLYLGCAVGTMIFGKIAERLGRKKSLFAVAVIFGISSIAMGLSNHMNTVVIWRIIAGFSVGGASILSPLYIAELSPRHIRGKMVSINQLAIVIGILMAYITNYYLSFTAWNWRLMFISGALPAVLFLVFLPFLPESPKWLLFNGQREKGRKILGSLISPDQLQDEIDHIDRQKNQEHKGFAIATIFKQGFGFVLLVAIVIAVCQQFSGANAVLFYAPIIFEKAGMDVSDQLFQQILIGGINLIATLIGMRFVDKIGRKKLLLIGSGGMASLLVLIGLSFGGTFIPSYLLSFLVIAFIGVYAATLGPVTWVVITEIFPMQIRETAVGIASAFLWIACFSLTYLFPVIINSFTTLQTFLLFATICFAYFIFILFAVRETKNNRV</sequence>
<dbReference type="InterPro" id="IPR005829">
    <property type="entry name" value="Sugar_transporter_CS"/>
</dbReference>
<name>A0A4V2DCT5_9SPHI</name>
<feature type="transmembrane region" description="Helical" evidence="10">
    <location>
        <begin position="283"/>
        <end position="300"/>
    </location>
</feature>
<keyword evidence="8 10" id="KW-0472">Membrane</keyword>
<dbReference type="InterPro" id="IPR005828">
    <property type="entry name" value="MFS_sugar_transport-like"/>
</dbReference>
<dbReference type="InterPro" id="IPR003663">
    <property type="entry name" value="Sugar/inositol_transpt"/>
</dbReference>
<comment type="similarity">
    <text evidence="2 9">Belongs to the major facilitator superfamily. Sugar transporter (TC 2.A.1.1) family.</text>
</comment>
<feature type="transmembrane region" description="Helical" evidence="10">
    <location>
        <begin position="339"/>
        <end position="364"/>
    </location>
</feature>
<comment type="caution">
    <text evidence="12">The sequence shown here is derived from an EMBL/GenBank/DDBJ whole genome shotgun (WGS) entry which is preliminary data.</text>
</comment>
<keyword evidence="7 10" id="KW-1133">Transmembrane helix</keyword>
<evidence type="ECO:0000256" key="3">
    <source>
        <dbReference type="ARBA" id="ARBA00022448"/>
    </source>
</evidence>
<evidence type="ECO:0000256" key="2">
    <source>
        <dbReference type="ARBA" id="ARBA00010992"/>
    </source>
</evidence>
<feature type="transmembrane region" description="Helical" evidence="10">
    <location>
        <begin position="78"/>
        <end position="96"/>
    </location>
</feature>
<dbReference type="RefSeq" id="WP_130140833.1">
    <property type="nucleotide sequence ID" value="NZ_SGIT01000001.1"/>
</dbReference>
<dbReference type="PRINTS" id="PR00171">
    <property type="entry name" value="SUGRTRNSPORT"/>
</dbReference>